<keyword evidence="3" id="KW-1185">Reference proteome</keyword>
<feature type="compositionally biased region" description="Basic and acidic residues" evidence="1">
    <location>
        <begin position="8"/>
        <end position="22"/>
    </location>
</feature>
<feature type="region of interest" description="Disordered" evidence="1">
    <location>
        <begin position="1"/>
        <end position="22"/>
    </location>
</feature>
<proteinExistence type="predicted"/>
<dbReference type="AlphaFoldDB" id="A0A8H4B0P6"/>
<reference evidence="2 3" key="1">
    <citation type="journal article" date="2019" name="Environ. Microbiol.">
        <title>At the nexus of three kingdoms: the genome of the mycorrhizal fungus Gigaspora margarita provides insights into plant, endobacterial and fungal interactions.</title>
        <authorList>
            <person name="Venice F."/>
            <person name="Ghignone S."/>
            <person name="Salvioli di Fossalunga A."/>
            <person name="Amselem J."/>
            <person name="Novero M."/>
            <person name="Xianan X."/>
            <person name="Sedzielewska Toro K."/>
            <person name="Morin E."/>
            <person name="Lipzen A."/>
            <person name="Grigoriev I.V."/>
            <person name="Henrissat B."/>
            <person name="Martin F.M."/>
            <person name="Bonfante P."/>
        </authorList>
    </citation>
    <scope>NUCLEOTIDE SEQUENCE [LARGE SCALE GENOMIC DNA]</scope>
    <source>
        <strain evidence="2 3">BEG34</strain>
    </source>
</reference>
<name>A0A8H4B0P6_GIGMA</name>
<evidence type="ECO:0000313" key="3">
    <source>
        <dbReference type="Proteomes" id="UP000439903"/>
    </source>
</evidence>
<dbReference type="Proteomes" id="UP000439903">
    <property type="component" value="Unassembled WGS sequence"/>
</dbReference>
<accession>A0A8H4B0P6</accession>
<evidence type="ECO:0000256" key="1">
    <source>
        <dbReference type="SAM" id="MobiDB-lite"/>
    </source>
</evidence>
<sequence>MSNQNEHTSVEMENKENAPEVKYESVIEEDCPEGTDKYFAISTEGDFLVEFKIVNLDSLKFELKMYDIKNLNNEDGITLEKDLKPENDQTEMSKNYRIGSFPVFTTIPNCHLLKRSPTEIQNIQNNEFIFIFIIYNDYSIDNTEDKDLLIKYGGIVKLFYEKDYIADKNADVHFLIILTLSGIYKGESILWEFPSYYAISSNNKLLAYFSFPIKGITIYSIECGLEVAELANILNINIFKPVVAYEIFLYFFQNDEKLLIYFSESNYLSADWAVWDIFSLLRDFVKSNYQNFILELPSIDDCVDRIGYVEKSNSCIVIYQRDRNHDKIVIYDDLGSLPKEDYIQYLFFLDEKKEKLLIIGYHTVQVWYGETLKFIHSPIPFFDVPDYSEIGPSWRPKKIEIISIKYFNEKFKFNIKVKDAEGIKQIIMNGEYDINVVKNACCALEYFSVYMRKFEQAYDKMEKLNFDNFIKQTRKIILKFIRLHPTE</sequence>
<dbReference type="EMBL" id="WTPW01000079">
    <property type="protein sequence ID" value="KAF0551106.1"/>
    <property type="molecule type" value="Genomic_DNA"/>
</dbReference>
<comment type="caution">
    <text evidence="2">The sequence shown here is derived from an EMBL/GenBank/DDBJ whole genome shotgun (WGS) entry which is preliminary data.</text>
</comment>
<organism evidence="2 3">
    <name type="scientific">Gigaspora margarita</name>
    <dbReference type="NCBI Taxonomy" id="4874"/>
    <lineage>
        <taxon>Eukaryota</taxon>
        <taxon>Fungi</taxon>
        <taxon>Fungi incertae sedis</taxon>
        <taxon>Mucoromycota</taxon>
        <taxon>Glomeromycotina</taxon>
        <taxon>Glomeromycetes</taxon>
        <taxon>Diversisporales</taxon>
        <taxon>Gigasporaceae</taxon>
        <taxon>Gigaspora</taxon>
    </lineage>
</organism>
<protein>
    <submittedName>
        <fullName evidence="2">Uncharacterized protein</fullName>
    </submittedName>
</protein>
<evidence type="ECO:0000313" key="2">
    <source>
        <dbReference type="EMBL" id="KAF0551106.1"/>
    </source>
</evidence>
<gene>
    <name evidence="2" type="ORF">F8M41_023712</name>
</gene>